<name>A0ABD7TR64_9PSED</name>
<feature type="region of interest" description="Disordered" evidence="1">
    <location>
        <begin position="748"/>
        <end position="767"/>
    </location>
</feature>
<proteinExistence type="predicted"/>
<accession>A0ABD7TR64</accession>
<feature type="domain" description="Dermonecrotic toxin N-terminal" evidence="2">
    <location>
        <begin position="222"/>
        <end position="451"/>
    </location>
</feature>
<dbReference type="Proteomes" id="UP001056907">
    <property type="component" value="Chromosome"/>
</dbReference>
<evidence type="ECO:0000259" key="2">
    <source>
        <dbReference type="Pfam" id="PF20178"/>
    </source>
</evidence>
<evidence type="ECO:0000313" key="4">
    <source>
        <dbReference type="Proteomes" id="UP001056907"/>
    </source>
</evidence>
<dbReference type="KEGG" id="ppeg:KUA23_16730"/>
<dbReference type="InterPro" id="IPR046673">
    <property type="entry name" value="ToxA_N"/>
</dbReference>
<reference evidence="3" key="1">
    <citation type="journal article" date="2022" name="Front. Plant Sci.">
        <title>Agronomic efficiency and genome mining analysis of the wheat-biostimulant rhizospheric bacterium Pseudomonas pergaminensis sp. nov. strain 1008T.</title>
        <authorList>
            <person name="Diaz M."/>
            <person name="Bach T."/>
            <person name="Gonzalez Anta G."/>
            <person name="Agaras B."/>
            <person name="Wibberg D."/>
            <person name="Noguera F."/>
            <person name="Canciani W."/>
            <person name="Valverde C."/>
        </authorList>
    </citation>
    <scope>NUCLEOTIDE SEQUENCE</scope>
    <source>
        <strain evidence="3">1008</strain>
    </source>
</reference>
<sequence>MHTTLSIASLEQPGLDELQRQTLDQVTHYPDTAQRQQAAGDNAAKVYVIDTTLSKGAVKTTLLSADLLITRQVGERTIVLHATAAGKVTPYASLEAFASAWSQQLAQPFDFDQMTWQRRAIDGNLFDTQAAIMLNQQLENLDAVTLPVSSNPEDLAQLFAAATATAPWFVGAPVPSTSHAQSLASKLPTWLKQASDAERFAYQRLTTSLATSVQRNGGRTFLDGIPDIRLYTQQQLDLALSTKGYAAKDVEVVFKVAVGNMGSGYIERVKMSLTDMALENLSGLPKGEMDVYVRGQQVVDSSLPQMLKDLISKVDIGKQYPALLERELLSGTEAAQQRQARFIDQVPIQLAMQALELKLKGDSGLSARGYQYINAVLQPGAGAKRVDGQEITVRPLAFVRKPGATPDVVENMFVIEPLDASQGPHVLYQPQLQPTLQEFASREALLEAIRQPGTLQQNVLNWLADHRTRAVYGNGGFNIPHIARYSLFNEFDPPATAAPTTLAVDGYDAASTLRQDLLTGDLAKHLFKSNAHSLVNLANGQSTSDTESRWASFKEVGLLLLNTLLPVLRGPGAMAGWLMQLASMENDFEQINEPNGKDHSAAVVDLLVNVALSLGHVSPTTPTRSSRFIDRPEASIPLRRDAATDPTTVNVSVQQAAPQENGLTVGNDHTVFDFAFSNPRELTPAQRAHIDSFSVTAPAPGAEPINDGASKGLFSIDNHLYAHIDNLWFRVARDLDGTFIIDPQNKARTGPSLKSGPDGRWRLDIGPKLRGGMPKRKGIKDMVRENAMAREQVVVQYEQSLLESGKTQKTFLAAVRALNEDLDAFTTARKKLMVQWGLNKGDTASQYAAPYAEQLQSTRQLRLKIDQGLRDLERAAQADIASNERAIEIITPKKNGAIDDLAEFKSMRSLIYSKNMADLLLVNNIYARLNNHTTEISLSGEPLSDMMRRAGPGAEKATYDEAIENLKIINQDREGIWRSQQALAAQLEKWKNDSPSARHSAEKFLSERKQVAPSIEAKASQLSIMANLKELSIIRSADVPSNYGVLLKARLQSANLRLVNQTFLDQHEYQGYTLTERKAALTTVIDTYEQSLNDFETLQELHPEVFRDEYRQLFVQRVTEVLDEARADLADALREEQGLSPVLPKRADKPEKDSKRRVFNTRDKQTLIGTLRAPTEGQNNVIDVLDPKTGHPIATYNEHPAQREWVRQVAYEPPAATPPRPSKSLNTYKDEVRAIIDDSIDNERRIAFQKKKLKDPTRRDGVTPLDWNDMCESLANRLKATADQVETELGDKPGTKELVAQWRAKSDELLQEGRQHTADGYKVQTPRQENVDFLWTHGFVDINLVKRAIPSKSGDVFTEYTVREKGSHKVLWYAHFHYPNAATPRNEYTAAHLKIPSQRYETQTSLIAKAGNDKKEIEKIIRARITAPLDEKLFLKL</sequence>
<evidence type="ECO:0000256" key="1">
    <source>
        <dbReference type="SAM" id="MobiDB-lite"/>
    </source>
</evidence>
<dbReference type="Pfam" id="PF20178">
    <property type="entry name" value="ToxA_N"/>
    <property type="match status" value="1"/>
</dbReference>
<reference evidence="3" key="2">
    <citation type="submission" date="2024-04" db="EMBL/GenBank/DDBJ databases">
        <authorList>
            <person name="Diaz M."/>
            <person name="Bach T."/>
            <person name="Gonzalez Anta G."/>
            <person name="Agaras B."/>
            <person name="Wibberg D."/>
            <person name="Noguera F."/>
            <person name="Canciani W."/>
            <person name="Ybarra T."/>
            <person name="Nunez M.L."/>
            <person name="Valverde C."/>
        </authorList>
    </citation>
    <scope>NUCLEOTIDE SEQUENCE</scope>
    <source>
        <strain evidence="3">1008</strain>
    </source>
</reference>
<feature type="compositionally biased region" description="Basic and acidic residues" evidence="1">
    <location>
        <begin position="757"/>
        <end position="767"/>
    </location>
</feature>
<dbReference type="EMBL" id="CP078013">
    <property type="protein sequence ID" value="USW04010.2"/>
    <property type="molecule type" value="Genomic_DNA"/>
</dbReference>
<gene>
    <name evidence="3" type="ORF">KUA23_16730</name>
</gene>
<organism evidence="3 4">
    <name type="scientific">Pseudomonas pergaminensis</name>
    <dbReference type="NCBI Taxonomy" id="2853159"/>
    <lineage>
        <taxon>Bacteria</taxon>
        <taxon>Pseudomonadati</taxon>
        <taxon>Pseudomonadota</taxon>
        <taxon>Gammaproteobacteria</taxon>
        <taxon>Pseudomonadales</taxon>
        <taxon>Pseudomonadaceae</taxon>
        <taxon>Pseudomonas</taxon>
    </lineage>
</organism>
<dbReference type="RefSeq" id="WP_346356342.1">
    <property type="nucleotide sequence ID" value="NZ_CP078013.2"/>
</dbReference>
<protein>
    <submittedName>
        <fullName evidence="3">DUF6543 domain-containing protein</fullName>
    </submittedName>
</protein>
<evidence type="ECO:0000313" key="3">
    <source>
        <dbReference type="EMBL" id="USW04010.2"/>
    </source>
</evidence>